<accession>A0ABU8WPC6</accession>
<keyword evidence="1" id="KW-0732">Signal</keyword>
<dbReference type="Proteomes" id="UP001385892">
    <property type="component" value="Unassembled WGS sequence"/>
</dbReference>
<proteinExistence type="predicted"/>
<dbReference type="InterPro" id="IPR042100">
    <property type="entry name" value="Bug_dom1"/>
</dbReference>
<dbReference type="EMBL" id="JBBKZT010000010">
    <property type="protein sequence ID" value="MEJ8849209.1"/>
    <property type="molecule type" value="Genomic_DNA"/>
</dbReference>
<organism evidence="2 3">
    <name type="scientific">Variovorax rhizosphaerae</name>
    <dbReference type="NCBI Taxonomy" id="1836200"/>
    <lineage>
        <taxon>Bacteria</taxon>
        <taxon>Pseudomonadati</taxon>
        <taxon>Pseudomonadota</taxon>
        <taxon>Betaproteobacteria</taxon>
        <taxon>Burkholderiales</taxon>
        <taxon>Comamonadaceae</taxon>
        <taxon>Variovorax</taxon>
    </lineage>
</organism>
<evidence type="ECO:0000313" key="2">
    <source>
        <dbReference type="EMBL" id="MEJ8849209.1"/>
    </source>
</evidence>
<feature type="chain" id="PRO_5047260501" evidence="1">
    <location>
        <begin position="30"/>
        <end position="66"/>
    </location>
</feature>
<feature type="non-terminal residue" evidence="2">
    <location>
        <position position="66"/>
    </location>
</feature>
<dbReference type="Gene3D" id="3.40.190.150">
    <property type="entry name" value="Bordetella uptake gene, domain 1"/>
    <property type="match status" value="1"/>
</dbReference>
<evidence type="ECO:0000256" key="1">
    <source>
        <dbReference type="SAM" id="SignalP"/>
    </source>
</evidence>
<protein>
    <submittedName>
        <fullName evidence="2">Tripartite tricarboxylate transporter substrate binding protein</fullName>
    </submittedName>
</protein>
<dbReference type="PROSITE" id="PS51318">
    <property type="entry name" value="TAT"/>
    <property type="match status" value="1"/>
</dbReference>
<feature type="signal peptide" evidence="1">
    <location>
        <begin position="1"/>
        <end position="29"/>
    </location>
</feature>
<name>A0ABU8WPC6_9BURK</name>
<keyword evidence="3" id="KW-1185">Reference proteome</keyword>
<comment type="caution">
    <text evidence="2">The sequence shown here is derived from an EMBL/GenBank/DDBJ whole genome shotgun (WGS) entry which is preliminary data.</text>
</comment>
<sequence length="66" mass="7053">MTTSLLKRRAALFALSALTLAAYVPAAQAQDAAKWPTRTVRLVTPYPTGGAPDTIARVVAEKLSRK</sequence>
<gene>
    <name evidence="2" type="ORF">WKW82_21305</name>
</gene>
<dbReference type="InterPro" id="IPR006311">
    <property type="entry name" value="TAT_signal"/>
</dbReference>
<evidence type="ECO:0000313" key="3">
    <source>
        <dbReference type="Proteomes" id="UP001385892"/>
    </source>
</evidence>
<reference evidence="2 3" key="1">
    <citation type="submission" date="2024-03" db="EMBL/GenBank/DDBJ databases">
        <title>Novel species of the genus Variovorax.</title>
        <authorList>
            <person name="Liu Q."/>
            <person name="Xin Y.-H."/>
        </authorList>
    </citation>
    <scope>NUCLEOTIDE SEQUENCE [LARGE SCALE GENOMIC DNA]</scope>
    <source>
        <strain evidence="2 3">KACC 18900</strain>
    </source>
</reference>